<feature type="transmembrane region" description="Helical" evidence="12">
    <location>
        <begin position="377"/>
        <end position="395"/>
    </location>
</feature>
<gene>
    <name evidence="12" type="primary">nhaA</name>
    <name evidence="14" type="ORF">AVDCRST_MAG30-2805</name>
</gene>
<dbReference type="PANTHER" id="PTHR30341:SF0">
    <property type="entry name" value="NA(+)_H(+) ANTIPORTER NHAA"/>
    <property type="match status" value="1"/>
</dbReference>
<keyword evidence="4 12" id="KW-0050">Antiport</keyword>
<dbReference type="Pfam" id="PF13462">
    <property type="entry name" value="Thioredoxin_4"/>
    <property type="match status" value="1"/>
</dbReference>
<evidence type="ECO:0000256" key="10">
    <source>
        <dbReference type="ARBA" id="ARBA00023136"/>
    </source>
</evidence>
<dbReference type="HAMAP" id="MF_01844">
    <property type="entry name" value="NhaA"/>
    <property type="match status" value="1"/>
</dbReference>
<keyword evidence="3 12" id="KW-0813">Transport</keyword>
<feature type="transmembrane region" description="Helical" evidence="12">
    <location>
        <begin position="219"/>
        <end position="252"/>
    </location>
</feature>
<accession>A0A6J4T939</accession>
<feature type="domain" description="Thioredoxin" evidence="13">
    <location>
        <begin position="415"/>
        <end position="580"/>
    </location>
</feature>
<reference evidence="14" key="1">
    <citation type="submission" date="2020-02" db="EMBL/GenBank/DDBJ databases">
        <authorList>
            <person name="Meier V. D."/>
        </authorList>
    </citation>
    <scope>NUCLEOTIDE SEQUENCE</scope>
    <source>
        <strain evidence="14">AVDCRST_MAG30</strain>
    </source>
</reference>
<dbReference type="PANTHER" id="PTHR30341">
    <property type="entry name" value="SODIUM ION/PROTON ANTIPORTER NHAA-RELATED"/>
    <property type="match status" value="1"/>
</dbReference>
<dbReference type="InterPro" id="IPR012336">
    <property type="entry name" value="Thioredoxin-like_fold"/>
</dbReference>
<feature type="transmembrane region" description="Helical" evidence="12">
    <location>
        <begin position="302"/>
        <end position="320"/>
    </location>
</feature>
<feature type="transmembrane region" description="Helical" evidence="12">
    <location>
        <begin position="332"/>
        <end position="357"/>
    </location>
</feature>
<dbReference type="PROSITE" id="PS51352">
    <property type="entry name" value="THIOREDOXIN_2"/>
    <property type="match status" value="1"/>
</dbReference>
<evidence type="ECO:0000259" key="13">
    <source>
        <dbReference type="PROSITE" id="PS51352"/>
    </source>
</evidence>
<evidence type="ECO:0000256" key="3">
    <source>
        <dbReference type="ARBA" id="ARBA00022448"/>
    </source>
</evidence>
<dbReference type="SUPFAM" id="SSF52833">
    <property type="entry name" value="Thioredoxin-like"/>
    <property type="match status" value="1"/>
</dbReference>
<dbReference type="InterPro" id="IPR023171">
    <property type="entry name" value="Na/H_antiporter_dom_sf"/>
</dbReference>
<comment type="subcellular location">
    <subcellularLocation>
        <location evidence="1">Cell inner membrane</location>
        <topology evidence="1">Multi-pass membrane protein</topology>
    </subcellularLocation>
    <subcellularLocation>
        <location evidence="12">Cell membrane</location>
        <topology evidence="12">Multi-pass membrane protein</topology>
    </subcellularLocation>
</comment>
<dbReference type="Pfam" id="PF06965">
    <property type="entry name" value="Na_H_antiport_1"/>
    <property type="match status" value="1"/>
</dbReference>
<keyword evidence="8 12" id="KW-0915">Sodium</keyword>
<comment type="similarity">
    <text evidence="2">In the N-terminal section; belongs to the NhaA Na(+)/H(+) (TC 2.A.33) antiporter family.</text>
</comment>
<evidence type="ECO:0000313" key="14">
    <source>
        <dbReference type="EMBL" id="CAA9516644.1"/>
    </source>
</evidence>
<dbReference type="InterPro" id="IPR004670">
    <property type="entry name" value="NhaA"/>
</dbReference>
<comment type="similarity">
    <text evidence="12">Belongs to the NhaA Na(+)/H(+) (TC 2.A.33) antiporter family.</text>
</comment>
<dbReference type="AlphaFoldDB" id="A0A6J4T939"/>
<evidence type="ECO:0000256" key="2">
    <source>
        <dbReference type="ARBA" id="ARBA00007006"/>
    </source>
</evidence>
<keyword evidence="11 12" id="KW-0739">Sodium transport</keyword>
<feature type="transmembrane region" description="Helical" evidence="12">
    <location>
        <begin position="407"/>
        <end position="428"/>
    </location>
</feature>
<keyword evidence="10 12" id="KW-0472">Membrane</keyword>
<protein>
    <recommendedName>
        <fullName evidence="12">Na(+)/H(+) antiporter NhaA</fullName>
    </recommendedName>
    <alternativeName>
        <fullName evidence="12">Sodium/proton antiporter NhaA</fullName>
    </alternativeName>
</protein>
<keyword evidence="9 12" id="KW-0406">Ion transport</keyword>
<organism evidence="14">
    <name type="scientific">uncultured Solirubrobacteraceae bacterium</name>
    <dbReference type="NCBI Taxonomy" id="1162706"/>
    <lineage>
        <taxon>Bacteria</taxon>
        <taxon>Bacillati</taxon>
        <taxon>Actinomycetota</taxon>
        <taxon>Thermoleophilia</taxon>
        <taxon>Solirubrobacterales</taxon>
        <taxon>Solirubrobacteraceae</taxon>
        <taxon>environmental samples</taxon>
    </lineage>
</organism>
<evidence type="ECO:0000256" key="8">
    <source>
        <dbReference type="ARBA" id="ARBA00023053"/>
    </source>
</evidence>
<evidence type="ECO:0000256" key="1">
    <source>
        <dbReference type="ARBA" id="ARBA00004429"/>
    </source>
</evidence>
<comment type="function">
    <text evidence="12">Na(+)/H(+) antiporter that extrudes sodium in exchange for external protons.</text>
</comment>
<keyword evidence="5 12" id="KW-1003">Cell membrane</keyword>
<feature type="transmembrane region" description="Helical" evidence="12">
    <location>
        <begin position="166"/>
        <end position="187"/>
    </location>
</feature>
<evidence type="ECO:0000256" key="11">
    <source>
        <dbReference type="ARBA" id="ARBA00023201"/>
    </source>
</evidence>
<evidence type="ECO:0000256" key="6">
    <source>
        <dbReference type="ARBA" id="ARBA00022692"/>
    </source>
</evidence>
<evidence type="ECO:0000256" key="9">
    <source>
        <dbReference type="ARBA" id="ARBA00023065"/>
    </source>
</evidence>
<dbReference type="Gene3D" id="3.40.30.10">
    <property type="entry name" value="Glutaredoxin"/>
    <property type="match status" value="1"/>
</dbReference>
<proteinExistence type="inferred from homology"/>
<name>A0A6J4T939_9ACTN</name>
<feature type="transmembrane region" description="Helical" evidence="12">
    <location>
        <begin position="193"/>
        <end position="212"/>
    </location>
</feature>
<keyword evidence="7 12" id="KW-1133">Transmembrane helix</keyword>
<dbReference type="EMBL" id="CADCVS010000361">
    <property type="protein sequence ID" value="CAA9516644.1"/>
    <property type="molecule type" value="Genomic_DNA"/>
</dbReference>
<feature type="transmembrane region" description="Helical" evidence="12">
    <location>
        <begin position="140"/>
        <end position="159"/>
    </location>
</feature>
<feature type="transmembrane region" description="Helical" evidence="12">
    <location>
        <begin position="21"/>
        <end position="43"/>
    </location>
</feature>
<dbReference type="GO" id="GO:0006885">
    <property type="term" value="P:regulation of pH"/>
    <property type="evidence" value="ECO:0007669"/>
    <property type="project" value="UniProtKB-UniRule"/>
</dbReference>
<evidence type="ECO:0000256" key="4">
    <source>
        <dbReference type="ARBA" id="ARBA00022449"/>
    </source>
</evidence>
<sequence length="617" mass="64834">MPAAHTGSTEVHRGERRLQEFLHTESGSASLLLAATIVALVWANSPFSGAYEDLWGATLTISVAGAELSEDLRHWVNDGLMVFFFFVVGLEIRRELAMGELTDRARAAVPALAAIGGMVVPAIVYLAINAGGEGARGWGIVMATDIAFVLGLLALLGPSFPGPLRVFLLTLAIIDDIGAIAVIAVFYSDGIDVAFLAAAVVLAPLVFVVNRVRIWRGPAYFVAGLALWVAMHESGVHPTIAGVILGIATAVYPPNRGDVERAARIGRSFSQAPTPALARATTLSVADSVSPNERLQTLLHPWTSYVIVPLFALANAGVAIDGDSLRAASTSAITIGIVAGLVGGKLLGITLASALAVRSGRGTLPEGLGPLQVTGGAALAGIGFTVSLFVADLAFSSEPELQQEAKVGVLVASVLAAVIAAILFRVAARRGDGDHSLAVDRLDRAVDPAVDHVRGEAGAPLTLVEYGDYECPFCGRATGVIDDLFERFGDDLRYVYRHVPNLEVHPHAQLAAEAAEAAGAQGRFWEMHDRLFDRQAELDLDAVIDEAQALGLDLDSFVDDLQEEVHAEHVRLDAASALASGVHGTPAFFVGDRRHEGPWDARSLARALEAGRPVGAA</sequence>
<evidence type="ECO:0000256" key="5">
    <source>
        <dbReference type="ARBA" id="ARBA00022475"/>
    </source>
</evidence>
<dbReference type="NCBIfam" id="TIGR00773">
    <property type="entry name" value="NhaA"/>
    <property type="match status" value="1"/>
</dbReference>
<dbReference type="InterPro" id="IPR036249">
    <property type="entry name" value="Thioredoxin-like_sf"/>
</dbReference>
<dbReference type="GO" id="GO:0005886">
    <property type="term" value="C:plasma membrane"/>
    <property type="evidence" value="ECO:0007669"/>
    <property type="project" value="UniProtKB-SubCell"/>
</dbReference>
<comment type="catalytic activity">
    <reaction evidence="12">
        <text>Na(+)(in) + 2 H(+)(out) = Na(+)(out) + 2 H(+)(in)</text>
        <dbReference type="Rhea" id="RHEA:29251"/>
        <dbReference type="ChEBI" id="CHEBI:15378"/>
        <dbReference type="ChEBI" id="CHEBI:29101"/>
    </reaction>
</comment>
<dbReference type="Gene3D" id="1.20.1530.10">
    <property type="entry name" value="Na+/H+ antiporter like domain"/>
    <property type="match status" value="1"/>
</dbReference>
<dbReference type="InterPro" id="IPR013766">
    <property type="entry name" value="Thioredoxin_domain"/>
</dbReference>
<dbReference type="GO" id="GO:0015385">
    <property type="term" value="F:sodium:proton antiporter activity"/>
    <property type="evidence" value="ECO:0007669"/>
    <property type="project" value="UniProtKB-UniRule"/>
</dbReference>
<feature type="transmembrane region" description="Helical" evidence="12">
    <location>
        <begin position="105"/>
        <end position="128"/>
    </location>
</feature>
<evidence type="ECO:0000256" key="12">
    <source>
        <dbReference type="HAMAP-Rule" id="MF_01844"/>
    </source>
</evidence>
<keyword evidence="6 12" id="KW-0812">Transmembrane</keyword>
<evidence type="ECO:0000256" key="7">
    <source>
        <dbReference type="ARBA" id="ARBA00022989"/>
    </source>
</evidence>